<dbReference type="PANTHER" id="PTHR10556">
    <property type="entry name" value="3-OXO-5-ALPHA-STEROID 4-DEHYDROGENASE"/>
    <property type="match status" value="1"/>
</dbReference>
<evidence type="ECO:0000256" key="1">
    <source>
        <dbReference type="ARBA" id="ARBA00004477"/>
    </source>
</evidence>
<keyword evidence="9" id="KW-0521">NADP</keyword>
<evidence type="ECO:0000256" key="4">
    <source>
        <dbReference type="ARBA" id="ARBA00012049"/>
    </source>
</evidence>
<dbReference type="InterPro" id="IPR016636">
    <property type="entry name" value="3-oxo-5-alpha-steroid_4-DH"/>
</dbReference>
<feature type="transmembrane region" description="Helical" evidence="19">
    <location>
        <begin position="83"/>
        <end position="101"/>
    </location>
</feature>
<evidence type="ECO:0000256" key="14">
    <source>
        <dbReference type="ARBA" id="ARBA00037789"/>
    </source>
</evidence>
<evidence type="ECO:0000256" key="9">
    <source>
        <dbReference type="ARBA" id="ARBA00022857"/>
    </source>
</evidence>
<dbReference type="PIRSF" id="PIRSF015596">
    <property type="entry name" value="5_alpha-SR2"/>
    <property type="match status" value="1"/>
</dbReference>
<feature type="domain" description="3-oxo-5-alpha-steroid 4-dehydrogenase C-terminal" evidence="20">
    <location>
        <begin position="112"/>
        <end position="259"/>
    </location>
</feature>
<dbReference type="EC" id="1.3.1.22" evidence="4"/>
<comment type="subcellular location">
    <subcellularLocation>
        <location evidence="1">Endoplasmic reticulum membrane</location>
        <topology evidence="1">Multi-pass membrane protein</topology>
    </subcellularLocation>
    <subcellularLocation>
        <location evidence="2">Microsome membrane</location>
    </subcellularLocation>
</comment>
<evidence type="ECO:0000256" key="5">
    <source>
        <dbReference type="ARBA" id="ARBA00022692"/>
    </source>
</evidence>
<evidence type="ECO:0000256" key="15">
    <source>
        <dbReference type="ARBA" id="ARBA00039428"/>
    </source>
</evidence>
<comment type="catalytic activity">
    <reaction evidence="18">
        <text>androst-4-ene-3,17-dione + NADPH + H(+) = 5alpha-androstan-3,17-dione + NADP(+)</text>
        <dbReference type="Rhea" id="RHEA:50816"/>
        <dbReference type="ChEBI" id="CHEBI:15378"/>
        <dbReference type="ChEBI" id="CHEBI:15994"/>
        <dbReference type="ChEBI" id="CHEBI:16422"/>
        <dbReference type="ChEBI" id="CHEBI:57783"/>
        <dbReference type="ChEBI" id="CHEBI:58349"/>
    </reaction>
    <physiologicalReaction direction="left-to-right" evidence="18">
        <dbReference type="Rhea" id="RHEA:50817"/>
    </physiologicalReaction>
</comment>
<evidence type="ECO:0000256" key="2">
    <source>
        <dbReference type="ARBA" id="ARBA00004524"/>
    </source>
</evidence>
<evidence type="ECO:0000256" key="18">
    <source>
        <dbReference type="ARBA" id="ARBA00049166"/>
    </source>
</evidence>
<evidence type="ECO:0000256" key="10">
    <source>
        <dbReference type="ARBA" id="ARBA00022989"/>
    </source>
</evidence>
<keyword evidence="10 19" id="KW-1133">Transmembrane helix</keyword>
<dbReference type="AlphaFoldDB" id="A0A7S2K5N4"/>
<evidence type="ECO:0000256" key="16">
    <source>
        <dbReference type="ARBA" id="ARBA00041664"/>
    </source>
</evidence>
<proteinExistence type="inferred from homology"/>
<evidence type="ECO:0000256" key="12">
    <source>
        <dbReference type="ARBA" id="ARBA00023098"/>
    </source>
</evidence>
<evidence type="ECO:0000256" key="17">
    <source>
        <dbReference type="ARBA" id="ARBA00042579"/>
    </source>
</evidence>
<gene>
    <name evidence="21" type="ORF">LDAN0321_LOCUS5105</name>
</gene>
<evidence type="ECO:0000256" key="13">
    <source>
        <dbReference type="ARBA" id="ARBA00023136"/>
    </source>
</evidence>
<comment type="similarity">
    <text evidence="3">Belongs to the steroid 5-alpha reductase family.</text>
</comment>
<dbReference type="InterPro" id="IPR039357">
    <property type="entry name" value="SRD5A/TECR"/>
</dbReference>
<keyword evidence="13 19" id="KW-0472">Membrane</keyword>
<feature type="transmembrane region" description="Helical" evidence="19">
    <location>
        <begin position="145"/>
        <end position="164"/>
    </location>
</feature>
<evidence type="ECO:0000256" key="7">
    <source>
        <dbReference type="ARBA" id="ARBA00022824"/>
    </source>
</evidence>
<dbReference type="Pfam" id="PF02544">
    <property type="entry name" value="Steroid_dh"/>
    <property type="match status" value="1"/>
</dbReference>
<protein>
    <recommendedName>
        <fullName evidence="15">3-oxo-5-alpha-steroid 4-dehydrogenase 1</fullName>
        <ecNumber evidence="4">1.3.1.22</ecNumber>
    </recommendedName>
    <alternativeName>
        <fullName evidence="16">SR type 1</fullName>
    </alternativeName>
    <alternativeName>
        <fullName evidence="17">Steroid 5-alpha-reductase 1</fullName>
    </alternativeName>
</protein>
<evidence type="ECO:0000256" key="19">
    <source>
        <dbReference type="SAM" id="Phobius"/>
    </source>
</evidence>
<accession>A0A7S2K5N4</accession>
<keyword evidence="5 19" id="KW-0812">Transmembrane</keyword>
<dbReference type="InterPro" id="IPR001104">
    <property type="entry name" value="3-oxo-5_a-steroid_4-DH_C"/>
</dbReference>
<name>A0A7S2K5N4_9STRA</name>
<dbReference type="GO" id="GO:0030154">
    <property type="term" value="P:cell differentiation"/>
    <property type="evidence" value="ECO:0007669"/>
    <property type="project" value="UniProtKB-KW"/>
</dbReference>
<dbReference type="GO" id="GO:0005789">
    <property type="term" value="C:endoplasmic reticulum membrane"/>
    <property type="evidence" value="ECO:0007669"/>
    <property type="project" value="UniProtKB-SubCell"/>
</dbReference>
<evidence type="ECO:0000259" key="20">
    <source>
        <dbReference type="Pfam" id="PF02544"/>
    </source>
</evidence>
<dbReference type="PROSITE" id="PS50244">
    <property type="entry name" value="S5A_REDUCTASE"/>
    <property type="match status" value="1"/>
</dbReference>
<keyword evidence="6" id="KW-0221">Differentiation</keyword>
<comment type="function">
    <text evidence="14">Converts testosterone into 5-alpha-dihydrotestosterone and progesterone or corticosterone into their corresponding 5-alpha-3-oxosteroids. It plays a central role in sexual differentiation and androgen physiology.</text>
</comment>
<evidence type="ECO:0000256" key="8">
    <source>
        <dbReference type="ARBA" id="ARBA00022848"/>
    </source>
</evidence>
<feature type="transmembrane region" description="Helical" evidence="19">
    <location>
        <begin position="113"/>
        <end position="133"/>
    </location>
</feature>
<feature type="transmembrane region" description="Helical" evidence="19">
    <location>
        <begin position="12"/>
        <end position="31"/>
    </location>
</feature>
<keyword evidence="11" id="KW-0560">Oxidoreductase</keyword>
<evidence type="ECO:0000313" key="21">
    <source>
        <dbReference type="EMBL" id="CAD9565703.1"/>
    </source>
</evidence>
<evidence type="ECO:0000256" key="3">
    <source>
        <dbReference type="ARBA" id="ARBA00007742"/>
    </source>
</evidence>
<sequence length="260" mass="29971">MSKNMDNNDDDSLANGMIALGVLTFIVLQFVNSPFGKHTSMGSMSFGPLLPARTCWFIMECPNLIHIVLRLSDSLSLYSYRPANFTLLMMFGIHYFNRSIIYPLRMNRNAKPMPLAVMLCALFFCSINGYLQVCSLCYSNRFPEGYCYGIRFLFGVCIFIYGFFTNLQSDAILRGLKKQNEDEYRIPKGGMFEFVSCANFLGEIIEWAGFCIACNSRASFAFWFYTCCNLIPRAVSHHRWYKAHFKDYPVERKAVFPYMV</sequence>
<reference evidence="21" key="1">
    <citation type="submission" date="2021-01" db="EMBL/GenBank/DDBJ databases">
        <authorList>
            <person name="Corre E."/>
            <person name="Pelletier E."/>
            <person name="Niang G."/>
            <person name="Scheremetjew M."/>
            <person name="Finn R."/>
            <person name="Kale V."/>
            <person name="Holt S."/>
            <person name="Cochrane G."/>
            <person name="Meng A."/>
            <person name="Brown T."/>
            <person name="Cohen L."/>
        </authorList>
    </citation>
    <scope>NUCLEOTIDE SEQUENCE</scope>
    <source>
        <strain evidence="21">B650</strain>
    </source>
</reference>
<keyword evidence="7" id="KW-0256">Endoplasmic reticulum</keyword>
<dbReference type="GO" id="GO:0006694">
    <property type="term" value="P:steroid biosynthetic process"/>
    <property type="evidence" value="ECO:0007669"/>
    <property type="project" value="TreeGrafter"/>
</dbReference>
<keyword evidence="12" id="KW-0443">Lipid metabolism</keyword>
<organism evidence="21">
    <name type="scientific">Leptocylindrus danicus</name>
    <dbReference type="NCBI Taxonomy" id="163516"/>
    <lineage>
        <taxon>Eukaryota</taxon>
        <taxon>Sar</taxon>
        <taxon>Stramenopiles</taxon>
        <taxon>Ochrophyta</taxon>
        <taxon>Bacillariophyta</taxon>
        <taxon>Coscinodiscophyceae</taxon>
        <taxon>Chaetocerotophycidae</taxon>
        <taxon>Leptocylindrales</taxon>
        <taxon>Leptocylindraceae</taxon>
        <taxon>Leptocylindrus</taxon>
    </lineage>
</organism>
<evidence type="ECO:0000256" key="11">
    <source>
        <dbReference type="ARBA" id="ARBA00023002"/>
    </source>
</evidence>
<dbReference type="FunFam" id="1.20.120.1630:FF:000002">
    <property type="entry name" value="Steroid 5 alpha-reductase 1"/>
    <property type="match status" value="1"/>
</dbReference>
<keyword evidence="8" id="KW-0492">Microsome</keyword>
<dbReference type="GO" id="GO:0047751">
    <property type="term" value="F:3-oxo-5-alpha-steroid 4-dehydrogenase (NADP+) activity"/>
    <property type="evidence" value="ECO:0007669"/>
    <property type="project" value="UniProtKB-EC"/>
</dbReference>
<dbReference type="PANTHER" id="PTHR10556:SF57">
    <property type="entry name" value="3-OXO-5-ALPHA-STEROID 4-DEHYDROGENASE 1"/>
    <property type="match status" value="1"/>
</dbReference>
<dbReference type="EMBL" id="HBGY01008118">
    <property type="protein sequence ID" value="CAD9565703.1"/>
    <property type="molecule type" value="Transcribed_RNA"/>
</dbReference>
<dbReference type="Gene3D" id="1.20.120.1630">
    <property type="match status" value="1"/>
</dbReference>
<evidence type="ECO:0000256" key="6">
    <source>
        <dbReference type="ARBA" id="ARBA00022782"/>
    </source>
</evidence>